<proteinExistence type="predicted"/>
<accession>A0A455SSP9</accession>
<organism evidence="1">
    <name type="scientific">Thermosporothrix sp. COM3</name>
    <dbReference type="NCBI Taxonomy" id="2490863"/>
    <lineage>
        <taxon>Bacteria</taxon>
        <taxon>Bacillati</taxon>
        <taxon>Chloroflexota</taxon>
        <taxon>Ktedonobacteria</taxon>
        <taxon>Ktedonobacterales</taxon>
        <taxon>Thermosporotrichaceae</taxon>
        <taxon>Thermosporothrix</taxon>
    </lineage>
</organism>
<gene>
    <name evidence="1" type="ORF">KTC_53870</name>
</gene>
<protein>
    <submittedName>
        <fullName evidence="1">Uncharacterized protein</fullName>
    </submittedName>
</protein>
<name>A0A455SSP9_9CHLR</name>
<sequence length="44" mass="5008">MGSEQNDFAGKDQERVWMVGVGTKNIHAFLRWDRRLSIVTVTGT</sequence>
<reference evidence="1" key="1">
    <citation type="submission" date="2018-12" db="EMBL/GenBank/DDBJ databases">
        <title>Novel natural products biosynthetic potential of the class Ktedonobacteria.</title>
        <authorList>
            <person name="Zheng Y."/>
            <person name="Saitou A."/>
            <person name="Wang C.M."/>
            <person name="Toyoda A."/>
            <person name="Minakuchi Y."/>
            <person name="Sekiguchi Y."/>
            <person name="Ueda K."/>
            <person name="Takano H."/>
            <person name="Sakai Y."/>
            <person name="Yokota A."/>
            <person name="Yabe S."/>
        </authorList>
    </citation>
    <scope>NUCLEOTIDE SEQUENCE</scope>
    <source>
        <strain evidence="1">COM3</strain>
    </source>
</reference>
<dbReference type="EMBL" id="AP019376">
    <property type="protein sequence ID" value="BBH90636.1"/>
    <property type="molecule type" value="Genomic_DNA"/>
</dbReference>
<evidence type="ECO:0000313" key="1">
    <source>
        <dbReference type="EMBL" id="BBH90636.1"/>
    </source>
</evidence>
<dbReference type="AlphaFoldDB" id="A0A455SSP9"/>